<evidence type="ECO:0000313" key="2">
    <source>
        <dbReference type="Proteomes" id="UP000406256"/>
    </source>
</evidence>
<dbReference type="RefSeq" id="WP_246184160.1">
    <property type="nucleotide sequence ID" value="NZ_CABPSB010000048.1"/>
</dbReference>
<organism evidence="1 2">
    <name type="scientific">Pandoraea anhela</name>
    <dbReference type="NCBI Taxonomy" id="2508295"/>
    <lineage>
        <taxon>Bacteria</taxon>
        <taxon>Pseudomonadati</taxon>
        <taxon>Pseudomonadota</taxon>
        <taxon>Betaproteobacteria</taxon>
        <taxon>Burkholderiales</taxon>
        <taxon>Burkholderiaceae</taxon>
        <taxon>Pandoraea</taxon>
    </lineage>
</organism>
<accession>A0A5E4ZAW7</accession>
<protein>
    <recommendedName>
        <fullName evidence="3">N-acetyltransferase domain-containing protein</fullName>
    </recommendedName>
</protein>
<keyword evidence="2" id="KW-1185">Reference proteome</keyword>
<sequence>MPDRKLTAVAPTDLPRVWPEIRSEIASVESPDGFIPEDAYAACKAGDAVLFLLTVDGERIGWMVLRLLGADLHIWLLYASHGHDPMTVFRDDLMAIAKGSNPPARKLTFGSSRRGWGKVAPKHGFRVRNVVYECDVDL</sequence>
<dbReference type="EMBL" id="CABPSB010000048">
    <property type="protein sequence ID" value="VVE57752.1"/>
    <property type="molecule type" value="Genomic_DNA"/>
</dbReference>
<reference evidence="1 2" key="1">
    <citation type="submission" date="2019-08" db="EMBL/GenBank/DDBJ databases">
        <authorList>
            <person name="Peeters C."/>
        </authorList>
    </citation>
    <scope>NUCLEOTIDE SEQUENCE [LARGE SCALE GENOMIC DNA]</scope>
    <source>
        <strain evidence="1 2">LMG 31108</strain>
    </source>
</reference>
<proteinExistence type="predicted"/>
<gene>
    <name evidence="1" type="ORF">PAN31108_05238</name>
</gene>
<evidence type="ECO:0008006" key="3">
    <source>
        <dbReference type="Google" id="ProtNLM"/>
    </source>
</evidence>
<dbReference type="Proteomes" id="UP000406256">
    <property type="component" value="Unassembled WGS sequence"/>
</dbReference>
<dbReference type="AlphaFoldDB" id="A0A5E4ZAW7"/>
<name>A0A5E4ZAW7_9BURK</name>
<evidence type="ECO:0000313" key="1">
    <source>
        <dbReference type="EMBL" id="VVE57752.1"/>
    </source>
</evidence>